<reference evidence="2 3" key="1">
    <citation type="submission" date="2019-10" db="EMBL/GenBank/DDBJ databases">
        <title>New species of Slilvanegrellaceae.</title>
        <authorList>
            <person name="Pitt A."/>
            <person name="Hahn M.W."/>
        </authorList>
    </citation>
    <scope>NUCLEOTIDE SEQUENCE [LARGE SCALE GENOMIC DNA]</scope>
    <source>
        <strain evidence="2 3">SP-Ram-0.45-NSY-1</strain>
    </source>
</reference>
<dbReference type="PANTHER" id="PTHR43433:SF5">
    <property type="entry name" value="AB HYDROLASE-1 DOMAIN-CONTAINING PROTEIN"/>
    <property type="match status" value="1"/>
</dbReference>
<protein>
    <submittedName>
        <fullName evidence="2">Alpha/beta fold hydrolase</fullName>
    </submittedName>
</protein>
<proteinExistence type="predicted"/>
<dbReference type="Gene3D" id="3.40.50.1820">
    <property type="entry name" value="alpha/beta hydrolase"/>
    <property type="match status" value="1"/>
</dbReference>
<evidence type="ECO:0000313" key="3">
    <source>
        <dbReference type="Proteomes" id="UP000437748"/>
    </source>
</evidence>
<dbReference type="Pfam" id="PF00561">
    <property type="entry name" value="Abhydrolase_1"/>
    <property type="match status" value="1"/>
</dbReference>
<dbReference type="InterPro" id="IPR029058">
    <property type="entry name" value="AB_hydrolase_fold"/>
</dbReference>
<feature type="domain" description="AB hydrolase-1" evidence="1">
    <location>
        <begin position="49"/>
        <end position="290"/>
    </location>
</feature>
<dbReference type="SUPFAM" id="SSF53474">
    <property type="entry name" value="alpha/beta-Hydrolases"/>
    <property type="match status" value="1"/>
</dbReference>
<keyword evidence="2" id="KW-0378">Hydrolase</keyword>
<dbReference type="Proteomes" id="UP000437748">
    <property type="component" value="Unassembled WGS sequence"/>
</dbReference>
<accession>A0A6N6VW67</accession>
<dbReference type="InterPro" id="IPR050471">
    <property type="entry name" value="AB_hydrolase"/>
</dbReference>
<name>A0A6N6VW67_9BACT</name>
<evidence type="ECO:0000313" key="2">
    <source>
        <dbReference type="EMBL" id="KAB8040561.1"/>
    </source>
</evidence>
<evidence type="ECO:0000259" key="1">
    <source>
        <dbReference type="Pfam" id="PF00561"/>
    </source>
</evidence>
<dbReference type="EMBL" id="WFLM01000001">
    <property type="protein sequence ID" value="KAB8040561.1"/>
    <property type="molecule type" value="Genomic_DNA"/>
</dbReference>
<dbReference type="AlphaFoldDB" id="A0A6N6VW67"/>
<dbReference type="GO" id="GO:0016787">
    <property type="term" value="F:hydrolase activity"/>
    <property type="evidence" value="ECO:0007669"/>
    <property type="project" value="UniProtKB-KW"/>
</dbReference>
<dbReference type="PANTHER" id="PTHR43433">
    <property type="entry name" value="HYDROLASE, ALPHA/BETA FOLD FAMILY PROTEIN"/>
    <property type="match status" value="1"/>
</dbReference>
<organism evidence="2 3">
    <name type="scientific">Silvanigrella paludirubra</name>
    <dbReference type="NCBI Taxonomy" id="2499159"/>
    <lineage>
        <taxon>Bacteria</taxon>
        <taxon>Pseudomonadati</taxon>
        <taxon>Bdellovibrionota</taxon>
        <taxon>Oligoflexia</taxon>
        <taxon>Silvanigrellales</taxon>
        <taxon>Silvanigrellaceae</taxon>
        <taxon>Silvanigrella</taxon>
    </lineage>
</organism>
<comment type="caution">
    <text evidence="2">The sequence shown here is derived from an EMBL/GenBank/DDBJ whole genome shotgun (WGS) entry which is preliminary data.</text>
</comment>
<dbReference type="InterPro" id="IPR000073">
    <property type="entry name" value="AB_hydrolase_1"/>
</dbReference>
<sequence length="302" mass="33962">MVENIDFSSLPSSLFESKVQLTEGLQYLEFEGAKIAFDFSPSIQPCENLLVLVNGYQRNRLDFRAFRKKIEKLSPTTATLALDNRFCGQTTVTSTETLTVPRMARDVEALSALFCKALQLNTFSLLGISMGGMIVQTLASYHSKVNKLFLISTTAGGKGRTWPVEVKDPLALEYKNHYENLESTKKHMARYFGKRFLKNSSLLFEMMCKTLVKSKSDAQDNKNAEIQFYASASFDRSNHLSEIKAKTFIISGDEDQIIPVENASYLSNNIPNSSLTIYSEVGHLILIEEPEKFAIDISNFLK</sequence>
<gene>
    <name evidence="2" type="ORF">GCL60_01185</name>
</gene>
<keyword evidence="3" id="KW-1185">Reference proteome</keyword>